<name>A0A486FIF5_KLEPN</name>
<protein>
    <submittedName>
        <fullName evidence="1">Uncharacterized protein</fullName>
    </submittedName>
</protein>
<accession>A0A486FIF5</accession>
<sequence length="47" mass="5156">MMPRFRYVELNVVDTKFDSILGKSAGDHPPFFYVTTGTYAGAGSSHS</sequence>
<dbReference type="AlphaFoldDB" id="A0A486FIF5"/>
<evidence type="ECO:0000313" key="1">
    <source>
        <dbReference type="EMBL" id="VGL85598.1"/>
    </source>
</evidence>
<reference evidence="1" key="1">
    <citation type="submission" date="2019-03" db="EMBL/GenBank/DDBJ databases">
        <authorList>
            <consortium name="Pathogen Informatics"/>
        </authorList>
    </citation>
    <scope>NUCLEOTIDE SEQUENCE</scope>
    <source>
        <strain evidence="1">5012STDY7626445</strain>
    </source>
</reference>
<organism evidence="1">
    <name type="scientific">Klebsiella pneumoniae</name>
    <dbReference type="NCBI Taxonomy" id="573"/>
    <lineage>
        <taxon>Bacteria</taxon>
        <taxon>Pseudomonadati</taxon>
        <taxon>Pseudomonadota</taxon>
        <taxon>Gammaproteobacteria</taxon>
        <taxon>Enterobacterales</taxon>
        <taxon>Enterobacteriaceae</taxon>
        <taxon>Klebsiella/Raoultella group</taxon>
        <taxon>Klebsiella</taxon>
        <taxon>Klebsiella pneumoniae complex</taxon>
    </lineage>
</organism>
<dbReference type="EMBL" id="CAAHCR010000006">
    <property type="protein sequence ID" value="VGL85598.1"/>
    <property type="molecule type" value="Genomic_DNA"/>
</dbReference>
<gene>
    <name evidence="1" type="ORF">SAMEA4873647_04165</name>
</gene>
<proteinExistence type="predicted"/>